<organism evidence="2 3">
    <name type="scientific">Martelella endophytica</name>
    <dbReference type="NCBI Taxonomy" id="1486262"/>
    <lineage>
        <taxon>Bacteria</taxon>
        <taxon>Pseudomonadati</taxon>
        <taxon>Pseudomonadota</taxon>
        <taxon>Alphaproteobacteria</taxon>
        <taxon>Hyphomicrobiales</taxon>
        <taxon>Aurantimonadaceae</taxon>
        <taxon>Martelella</taxon>
    </lineage>
</organism>
<dbReference type="HOGENOM" id="CLU_2735258_0_0_5"/>
<dbReference type="RefSeq" id="WP_045679266.1">
    <property type="nucleotide sequence ID" value="NZ_CP010803.1"/>
</dbReference>
<keyword evidence="3" id="KW-1185">Reference proteome</keyword>
<dbReference type="EMBL" id="CP010803">
    <property type="protein sequence ID" value="AJY44688.1"/>
    <property type="molecule type" value="Genomic_DNA"/>
</dbReference>
<evidence type="ECO:0000313" key="3">
    <source>
        <dbReference type="Proteomes" id="UP000032611"/>
    </source>
</evidence>
<reference evidence="2 3" key="1">
    <citation type="journal article" date="2015" name="Genome Announc.">
        <title>Complete genome sequence of Martelella endophytica YC6887, which has antifungal activity associated with a halophyte.</title>
        <authorList>
            <person name="Khan A."/>
            <person name="Khan H."/>
            <person name="Chung E.J."/>
            <person name="Hossain M.T."/>
            <person name="Chung Y.R."/>
        </authorList>
    </citation>
    <scope>NUCLEOTIDE SEQUENCE [LARGE SCALE GENOMIC DNA]</scope>
    <source>
        <strain evidence="2">YC6887</strain>
    </source>
</reference>
<proteinExistence type="predicted"/>
<dbReference type="PATRIC" id="fig|1486262.3.peg.354"/>
<name>A0A0D5LN02_MAREN</name>
<dbReference type="AlphaFoldDB" id="A0A0D5LN02"/>
<gene>
    <name evidence="2" type="ORF">TM49_01715</name>
</gene>
<dbReference type="KEGG" id="mey:TM49_01715"/>
<evidence type="ECO:0000256" key="1">
    <source>
        <dbReference type="SAM" id="Phobius"/>
    </source>
</evidence>
<accession>A0A0D5LN02</accession>
<dbReference type="Proteomes" id="UP000032611">
    <property type="component" value="Chromosome"/>
</dbReference>
<sequence length="71" mass="7628">MDAIVALVSTLSAFAQSAAFIIGSIVFGALYIVAVIAVTAVVFRLFSRRTQKARRLPTTKHAVHPDGLEKD</sequence>
<feature type="transmembrane region" description="Helical" evidence="1">
    <location>
        <begin position="25"/>
        <end position="46"/>
    </location>
</feature>
<keyword evidence="1" id="KW-0812">Transmembrane</keyword>
<protein>
    <submittedName>
        <fullName evidence="2">Uncharacterized protein</fullName>
    </submittedName>
</protein>
<evidence type="ECO:0000313" key="2">
    <source>
        <dbReference type="EMBL" id="AJY44688.1"/>
    </source>
</evidence>
<keyword evidence="1" id="KW-1133">Transmembrane helix</keyword>
<keyword evidence="1" id="KW-0472">Membrane</keyword>